<accession>A0ABP8FHT0</accession>
<dbReference type="SUPFAM" id="SSF52096">
    <property type="entry name" value="ClpP/crotonase"/>
    <property type="match status" value="1"/>
</dbReference>
<feature type="domain" description="PDZ" evidence="6">
    <location>
        <begin position="80"/>
        <end position="150"/>
    </location>
</feature>
<evidence type="ECO:0000313" key="8">
    <source>
        <dbReference type="Proteomes" id="UP001501207"/>
    </source>
</evidence>
<protein>
    <submittedName>
        <fullName evidence="7">S41 family peptidase</fullName>
    </submittedName>
</protein>
<dbReference type="SUPFAM" id="SSF50156">
    <property type="entry name" value="PDZ domain-like"/>
    <property type="match status" value="1"/>
</dbReference>
<dbReference type="Gene3D" id="2.30.42.10">
    <property type="match status" value="1"/>
</dbReference>
<dbReference type="PANTHER" id="PTHR32060">
    <property type="entry name" value="TAIL-SPECIFIC PROTEASE"/>
    <property type="match status" value="1"/>
</dbReference>
<dbReference type="EMBL" id="BAABFN010000001">
    <property type="protein sequence ID" value="GAA4303669.1"/>
    <property type="molecule type" value="Genomic_DNA"/>
</dbReference>
<keyword evidence="8" id="KW-1185">Reference proteome</keyword>
<evidence type="ECO:0000256" key="5">
    <source>
        <dbReference type="RuleBase" id="RU004404"/>
    </source>
</evidence>
<dbReference type="CDD" id="cd07560">
    <property type="entry name" value="Peptidase_S41_CPP"/>
    <property type="match status" value="1"/>
</dbReference>
<dbReference type="SMART" id="SM00228">
    <property type="entry name" value="PDZ"/>
    <property type="match status" value="1"/>
</dbReference>
<evidence type="ECO:0000256" key="4">
    <source>
        <dbReference type="ARBA" id="ARBA00022825"/>
    </source>
</evidence>
<dbReference type="InterPro" id="IPR001478">
    <property type="entry name" value="PDZ"/>
</dbReference>
<dbReference type="SMART" id="SM00245">
    <property type="entry name" value="TSPc"/>
    <property type="match status" value="1"/>
</dbReference>
<organism evidence="7 8">
    <name type="scientific">Compostibacter hankyongensis</name>
    <dbReference type="NCBI Taxonomy" id="1007089"/>
    <lineage>
        <taxon>Bacteria</taxon>
        <taxon>Pseudomonadati</taxon>
        <taxon>Bacteroidota</taxon>
        <taxon>Chitinophagia</taxon>
        <taxon>Chitinophagales</taxon>
        <taxon>Chitinophagaceae</taxon>
        <taxon>Compostibacter</taxon>
    </lineage>
</organism>
<comment type="similarity">
    <text evidence="1 5">Belongs to the peptidase S41A family.</text>
</comment>
<sequence length="521" mass="58149">MFSVTLAAGMLLGFKLRDKQGYKASYFFSSGQRNTVQEILNLIRVKYVDSLHDKDLNADAIAGILRHLDPHSLYIAPSRLSSVNEDLEGNFQGIGIEFNIFSDTVNVISVISGGPSQEAGLQTGDKIVRVGDSLVAGNGITADRIRELLRGPKGSAVKVTLLRDGQLLPVEIHRGIIPLHSIDAGYMATPDVGYIRINRFAANTYREFMDTMLVLQQKGLKKLIIDLRQNPGGYLDAATKIADELLSDDKLIVYTQGKSYPRTDYRCDKPGIFEKGNLALLVDEGSASASEILSGAVQDWDRGTIIGRRTFGKGLVQEQFPLYDGGALRLTVARYYIPSGRCIQKSYKKGIEDYDEDILHRYQHGELSTADSIHFADTTHYYTRIKHRVVYGGGGITPDVFVPLDTTHINGALALLYTQNTLYNFVYAYYSRHRKLFDEYQDAADFSKRFHVSDDIMQAFRQYARKEGKDSLPAAGSADEPELRERLKAFFARQRWSTEGYYEVSNAGDPMLTKALEQLGG</sequence>
<keyword evidence="3 5" id="KW-0378">Hydrolase</keyword>
<dbReference type="InterPro" id="IPR004447">
    <property type="entry name" value="Peptidase_S41A"/>
</dbReference>
<keyword evidence="2 5" id="KW-0645">Protease</keyword>
<gene>
    <name evidence="7" type="ORF">GCM10023143_07370</name>
</gene>
<reference evidence="8" key="1">
    <citation type="journal article" date="2019" name="Int. J. Syst. Evol. Microbiol.">
        <title>The Global Catalogue of Microorganisms (GCM) 10K type strain sequencing project: providing services to taxonomists for standard genome sequencing and annotation.</title>
        <authorList>
            <consortium name="The Broad Institute Genomics Platform"/>
            <consortium name="The Broad Institute Genome Sequencing Center for Infectious Disease"/>
            <person name="Wu L."/>
            <person name="Ma J."/>
        </authorList>
    </citation>
    <scope>NUCLEOTIDE SEQUENCE [LARGE SCALE GENOMIC DNA]</scope>
    <source>
        <strain evidence="8">JCM 17664</strain>
    </source>
</reference>
<dbReference type="PROSITE" id="PS50106">
    <property type="entry name" value="PDZ"/>
    <property type="match status" value="1"/>
</dbReference>
<evidence type="ECO:0000256" key="3">
    <source>
        <dbReference type="ARBA" id="ARBA00022801"/>
    </source>
</evidence>
<evidence type="ECO:0000256" key="1">
    <source>
        <dbReference type="ARBA" id="ARBA00009179"/>
    </source>
</evidence>
<evidence type="ECO:0000259" key="6">
    <source>
        <dbReference type="PROSITE" id="PS50106"/>
    </source>
</evidence>
<dbReference type="NCBIfam" id="TIGR00225">
    <property type="entry name" value="prc"/>
    <property type="match status" value="1"/>
</dbReference>
<dbReference type="Gene3D" id="3.30.750.44">
    <property type="match status" value="1"/>
</dbReference>
<keyword evidence="4 5" id="KW-0720">Serine protease</keyword>
<dbReference type="InterPro" id="IPR029045">
    <property type="entry name" value="ClpP/crotonase-like_dom_sf"/>
</dbReference>
<dbReference type="Proteomes" id="UP001501207">
    <property type="component" value="Unassembled WGS sequence"/>
</dbReference>
<evidence type="ECO:0000256" key="2">
    <source>
        <dbReference type="ARBA" id="ARBA00022670"/>
    </source>
</evidence>
<dbReference type="PANTHER" id="PTHR32060:SF30">
    <property type="entry name" value="CARBOXY-TERMINAL PROCESSING PROTEASE CTPA"/>
    <property type="match status" value="1"/>
</dbReference>
<dbReference type="CDD" id="cd06782">
    <property type="entry name" value="cpPDZ_CPP-like"/>
    <property type="match status" value="1"/>
</dbReference>
<dbReference type="Pfam" id="PF03572">
    <property type="entry name" value="Peptidase_S41"/>
    <property type="match status" value="1"/>
</dbReference>
<evidence type="ECO:0000313" key="7">
    <source>
        <dbReference type="EMBL" id="GAA4303669.1"/>
    </source>
</evidence>
<comment type="caution">
    <text evidence="7">The sequence shown here is derived from an EMBL/GenBank/DDBJ whole genome shotgun (WGS) entry which is preliminary data.</text>
</comment>
<dbReference type="Gene3D" id="3.90.226.10">
    <property type="entry name" value="2-enoyl-CoA Hydratase, Chain A, domain 1"/>
    <property type="match status" value="1"/>
</dbReference>
<dbReference type="InterPro" id="IPR036034">
    <property type="entry name" value="PDZ_sf"/>
</dbReference>
<proteinExistence type="inferred from homology"/>
<name>A0ABP8FHT0_9BACT</name>
<dbReference type="Pfam" id="PF13180">
    <property type="entry name" value="PDZ_2"/>
    <property type="match status" value="1"/>
</dbReference>
<dbReference type="InterPro" id="IPR005151">
    <property type="entry name" value="Tail-specific_protease"/>
</dbReference>